<comment type="caution">
    <text evidence="2">The sequence shown here is derived from an EMBL/GenBank/DDBJ whole genome shotgun (WGS) entry which is preliminary data.</text>
</comment>
<dbReference type="EMBL" id="LUGG01000043">
    <property type="protein sequence ID" value="OBZ65604.1"/>
    <property type="molecule type" value="Genomic_DNA"/>
</dbReference>
<gene>
    <name evidence="2" type="ORF">A0H81_14395</name>
</gene>
<protein>
    <recommendedName>
        <fullName evidence="1">DUF6699 domain-containing protein</fullName>
    </recommendedName>
</protein>
<organism evidence="2 3">
    <name type="scientific">Grifola frondosa</name>
    <name type="common">Maitake</name>
    <name type="synonym">Polyporus frondosus</name>
    <dbReference type="NCBI Taxonomy" id="5627"/>
    <lineage>
        <taxon>Eukaryota</taxon>
        <taxon>Fungi</taxon>
        <taxon>Dikarya</taxon>
        <taxon>Basidiomycota</taxon>
        <taxon>Agaricomycotina</taxon>
        <taxon>Agaricomycetes</taxon>
        <taxon>Polyporales</taxon>
        <taxon>Grifolaceae</taxon>
        <taxon>Grifola</taxon>
    </lineage>
</organism>
<dbReference type="OMA" id="AFHERYQ"/>
<dbReference type="Proteomes" id="UP000092993">
    <property type="component" value="Unassembled WGS sequence"/>
</dbReference>
<feature type="domain" description="DUF6699" evidence="1">
    <location>
        <begin position="111"/>
        <end position="243"/>
    </location>
</feature>
<dbReference type="OrthoDB" id="2783256at2759"/>
<proteinExistence type="predicted"/>
<accession>A0A1C7LS46</accession>
<reference evidence="2 3" key="1">
    <citation type="submission" date="2016-03" db="EMBL/GenBank/DDBJ databases">
        <title>Whole genome sequencing of Grifola frondosa 9006-11.</title>
        <authorList>
            <person name="Min B."/>
            <person name="Park H."/>
            <person name="Kim J.-G."/>
            <person name="Cho H."/>
            <person name="Oh Y.-L."/>
            <person name="Kong W.-S."/>
            <person name="Choi I.-G."/>
        </authorList>
    </citation>
    <scope>NUCLEOTIDE SEQUENCE [LARGE SCALE GENOMIC DNA]</scope>
    <source>
        <strain evidence="2 3">9006-11</strain>
    </source>
</reference>
<evidence type="ECO:0000259" key="1">
    <source>
        <dbReference type="Pfam" id="PF20415"/>
    </source>
</evidence>
<name>A0A1C7LS46_GRIFR</name>
<dbReference type="AlphaFoldDB" id="A0A1C7LS46"/>
<sequence length="267" mass="28840">MLPSSLHPSPAFAPLHNDQFLTQHPFSLLIMPGKHVRFLDDGVPATPSPTFSGSSLVSSPGPRTPLLATNAYLSPQKSRPYSPSSFGSSPYVSGQVRLHPALAAIPTGKPITWDMTLPPTAASPTLTNAHLAEPATHPALPSITIVCDRLPWAINVTPTTSAKWATNFVTVGDILHVLHRTLRLPATTAEIGCLPVDLRERVYAAYRERYVQIADPKQRAEEKLKSVKRVDFLVNATRFNGLSLVTGGPMLRGKGIGEVWSLQCSTS</sequence>
<keyword evidence="3" id="KW-1185">Reference proteome</keyword>
<evidence type="ECO:0000313" key="2">
    <source>
        <dbReference type="EMBL" id="OBZ65604.1"/>
    </source>
</evidence>
<evidence type="ECO:0000313" key="3">
    <source>
        <dbReference type="Proteomes" id="UP000092993"/>
    </source>
</evidence>
<dbReference type="Pfam" id="PF20415">
    <property type="entry name" value="DUF6699"/>
    <property type="match status" value="1"/>
</dbReference>
<dbReference type="InterPro" id="IPR046522">
    <property type="entry name" value="DUF6699"/>
</dbReference>